<dbReference type="Gene3D" id="3.40.605.10">
    <property type="entry name" value="Aldehyde Dehydrogenase, Chain A, domain 1"/>
    <property type="match status" value="1"/>
</dbReference>
<dbReference type="GO" id="GO:0016491">
    <property type="term" value="F:oxidoreductase activity"/>
    <property type="evidence" value="ECO:0007669"/>
    <property type="project" value="UniProtKB-KW"/>
</dbReference>
<dbReference type="InterPro" id="IPR016162">
    <property type="entry name" value="Ald_DH_N"/>
</dbReference>
<evidence type="ECO:0000313" key="3">
    <source>
        <dbReference type="EMBL" id="SEB10244.1"/>
    </source>
</evidence>
<sequence>MHTTVTLDIQATAIWEAWNRRGFADRCQLLGPILEQLPAHAEAAATVRLAKQLLQDAAALEPVIALPGPTGESNELYLTGRGVVLVLGNEQSTHSLITCQLLAALACGNAVALHWPEQAEWSSALVDACHQSGVPKGALVLSEATSSKDLLQTPDLRLVISSGTPEHIIALNRTLAAQDGVLIQLVAETDTTNCPQLVSPDFLLRLVTEKTRTINTTAVGGNATLLELGSSAV</sequence>
<evidence type="ECO:0000259" key="2">
    <source>
        <dbReference type="Pfam" id="PF00171"/>
    </source>
</evidence>
<dbReference type="InterPro" id="IPR016161">
    <property type="entry name" value="Ald_DH/histidinol_DH"/>
</dbReference>
<reference evidence="4" key="1">
    <citation type="submission" date="2016-10" db="EMBL/GenBank/DDBJ databases">
        <authorList>
            <person name="Varghese N."/>
            <person name="Submissions S."/>
        </authorList>
    </citation>
    <scope>NUCLEOTIDE SEQUENCE [LARGE SCALE GENOMIC DNA]</scope>
    <source>
        <strain evidence="4">DSM 11526</strain>
    </source>
</reference>
<evidence type="ECO:0000313" key="4">
    <source>
        <dbReference type="Proteomes" id="UP000242469"/>
    </source>
</evidence>
<protein>
    <submittedName>
        <fullName evidence="3">Aldehyde dehydrogenase family protein</fullName>
    </submittedName>
</protein>
<dbReference type="STRING" id="1122198.SAMN02745729_11757"/>
<name>A0A1H4GL00_9GAMM</name>
<accession>A0A1H4GL00</accession>
<proteinExistence type="predicted"/>
<dbReference type="EMBL" id="FNRJ01000017">
    <property type="protein sequence ID" value="SEB10244.1"/>
    <property type="molecule type" value="Genomic_DNA"/>
</dbReference>
<keyword evidence="4" id="KW-1185">Reference proteome</keyword>
<dbReference type="SUPFAM" id="SSF53720">
    <property type="entry name" value="ALDH-like"/>
    <property type="match status" value="1"/>
</dbReference>
<feature type="domain" description="Aldehyde dehydrogenase" evidence="2">
    <location>
        <begin position="47"/>
        <end position="174"/>
    </location>
</feature>
<dbReference type="InterPro" id="IPR015590">
    <property type="entry name" value="Aldehyde_DH_dom"/>
</dbReference>
<dbReference type="AlphaFoldDB" id="A0A1H4GL00"/>
<keyword evidence="1" id="KW-0560">Oxidoreductase</keyword>
<dbReference type="Proteomes" id="UP000242469">
    <property type="component" value="Unassembled WGS sequence"/>
</dbReference>
<evidence type="ECO:0000256" key="1">
    <source>
        <dbReference type="ARBA" id="ARBA00023002"/>
    </source>
</evidence>
<dbReference type="Pfam" id="PF00171">
    <property type="entry name" value="Aldedh"/>
    <property type="match status" value="1"/>
</dbReference>
<gene>
    <name evidence="3" type="ORF">SAMN02745729_11757</name>
</gene>
<organism evidence="3 4">
    <name type="scientific">Marinobacterium iners DSM 11526</name>
    <dbReference type="NCBI Taxonomy" id="1122198"/>
    <lineage>
        <taxon>Bacteria</taxon>
        <taxon>Pseudomonadati</taxon>
        <taxon>Pseudomonadota</taxon>
        <taxon>Gammaproteobacteria</taxon>
        <taxon>Oceanospirillales</taxon>
        <taxon>Oceanospirillaceae</taxon>
        <taxon>Marinobacterium</taxon>
    </lineage>
</organism>